<dbReference type="CDD" id="cd00140">
    <property type="entry name" value="beta_clamp"/>
    <property type="match status" value="1"/>
</dbReference>
<dbReference type="Gene3D" id="3.10.150.10">
    <property type="entry name" value="DNA Polymerase III, subunit A, domain 2"/>
    <property type="match status" value="1"/>
</dbReference>
<evidence type="ECO:0000256" key="1">
    <source>
        <dbReference type="ARBA" id="ARBA00004496"/>
    </source>
</evidence>
<evidence type="ECO:0000313" key="14">
    <source>
        <dbReference type="EMBL" id="PDO10416.1"/>
    </source>
</evidence>
<comment type="caution">
    <text evidence="14">The sequence shown here is derived from an EMBL/GenBank/DDBJ whole genome shotgun (WGS) entry which is preliminary data.</text>
</comment>
<dbReference type="GO" id="GO:0009360">
    <property type="term" value="C:DNA polymerase III complex"/>
    <property type="evidence" value="ECO:0007669"/>
    <property type="project" value="InterPro"/>
</dbReference>
<evidence type="ECO:0000256" key="3">
    <source>
        <dbReference type="ARBA" id="ARBA00021035"/>
    </source>
</evidence>
<dbReference type="SUPFAM" id="SSF55979">
    <property type="entry name" value="DNA clamp"/>
    <property type="match status" value="3"/>
</dbReference>
<dbReference type="InterPro" id="IPR022637">
    <property type="entry name" value="DNA_polIII_beta_cen"/>
</dbReference>
<evidence type="ECO:0000256" key="10">
    <source>
        <dbReference type="PIRNR" id="PIRNR000804"/>
    </source>
</evidence>
<dbReference type="GO" id="GO:0008408">
    <property type="term" value="F:3'-5' exonuclease activity"/>
    <property type="evidence" value="ECO:0007669"/>
    <property type="project" value="InterPro"/>
</dbReference>
<evidence type="ECO:0000259" key="12">
    <source>
        <dbReference type="Pfam" id="PF02767"/>
    </source>
</evidence>
<evidence type="ECO:0000256" key="8">
    <source>
        <dbReference type="ARBA" id="ARBA00022932"/>
    </source>
</evidence>
<feature type="domain" description="DNA polymerase III beta sliding clamp central" evidence="12">
    <location>
        <begin position="137"/>
        <end position="251"/>
    </location>
</feature>
<evidence type="ECO:0000259" key="11">
    <source>
        <dbReference type="Pfam" id="PF00712"/>
    </source>
</evidence>
<dbReference type="NCBIfam" id="TIGR00663">
    <property type="entry name" value="dnan"/>
    <property type="match status" value="1"/>
</dbReference>
<dbReference type="Pfam" id="PF02768">
    <property type="entry name" value="DNA_pol3_beta_3"/>
    <property type="match status" value="1"/>
</dbReference>
<evidence type="ECO:0000256" key="9">
    <source>
        <dbReference type="ARBA" id="ARBA00023125"/>
    </source>
</evidence>
<keyword evidence="5 10" id="KW-0808">Transferase</keyword>
<dbReference type="PANTHER" id="PTHR30478">
    <property type="entry name" value="DNA POLYMERASE III SUBUNIT BETA"/>
    <property type="match status" value="1"/>
</dbReference>
<organism evidence="14 15">
    <name type="scientific">Candidatus Reconcilbacillus cellulovorans</name>
    <dbReference type="NCBI Taxonomy" id="1906605"/>
    <lineage>
        <taxon>Bacteria</taxon>
        <taxon>Bacillati</taxon>
        <taxon>Bacillota</taxon>
        <taxon>Bacilli</taxon>
        <taxon>Bacillales</taxon>
        <taxon>Paenibacillaceae</taxon>
        <taxon>Candidatus Reconcilbacillus</taxon>
    </lineage>
</organism>
<gene>
    <name evidence="14" type="ORF">BLM47_07795</name>
</gene>
<proteinExistence type="inferred from homology"/>
<evidence type="ECO:0000256" key="4">
    <source>
        <dbReference type="ARBA" id="ARBA00022490"/>
    </source>
</evidence>
<evidence type="ECO:0000259" key="13">
    <source>
        <dbReference type="Pfam" id="PF02768"/>
    </source>
</evidence>
<comment type="subcellular location">
    <subcellularLocation>
        <location evidence="1 10">Cytoplasm</location>
    </subcellularLocation>
</comment>
<accession>A0A2A6E0S3</accession>
<dbReference type="Pfam" id="PF00712">
    <property type="entry name" value="DNA_pol3_beta"/>
    <property type="match status" value="1"/>
</dbReference>
<sequence length="379" mass="41675">MKFVVLREHLRAAIQQVSAAVSSRPPVPVLGGICIEAGPSGLTLAASDTDVSIQSSVPLEENGEIVVSVERPGRVVLPAKLLTDLVRKMPADSVEFESSEGFHAVIRSGTSTVQLVGYDPDDFPDLPSPEEGRRIVLSSEQLRQMIRQTSFAASRHDSTPVLTGVLWDVGRDRIRLVACDRHRLAWSEAKVENSFEKNENFVILWKTMDELEKLLEGSPSFVDVVFTESRVSFKFRSVSFHTRVLEGTYPDTSKLVPETFRSELVMDVALLIDSIDRASVLTREEKTNIVRLALMEEDAVEVSASSAEVGKMSETLPVVSLTGERIKVSFNSRYMLEALKAIGGERVHIGFSGPAAPIVMRPEGGGDVLQLVLPYRTVQ</sequence>
<comment type="similarity">
    <text evidence="2 10">Belongs to the beta sliding clamp family.</text>
</comment>
<dbReference type="GO" id="GO:0005737">
    <property type="term" value="C:cytoplasm"/>
    <property type="evidence" value="ECO:0007669"/>
    <property type="project" value="UniProtKB-SubCell"/>
</dbReference>
<dbReference type="GO" id="GO:0006271">
    <property type="term" value="P:DNA strand elongation involved in DNA replication"/>
    <property type="evidence" value="ECO:0007669"/>
    <property type="project" value="TreeGrafter"/>
</dbReference>
<feature type="domain" description="DNA polymerase III beta sliding clamp C-terminal" evidence="13">
    <location>
        <begin position="254"/>
        <end position="376"/>
    </location>
</feature>
<evidence type="ECO:0000256" key="7">
    <source>
        <dbReference type="ARBA" id="ARBA00022705"/>
    </source>
</evidence>
<dbReference type="Proteomes" id="UP000243688">
    <property type="component" value="Unassembled WGS sequence"/>
</dbReference>
<dbReference type="SMART" id="SM00480">
    <property type="entry name" value="POL3Bc"/>
    <property type="match status" value="1"/>
</dbReference>
<name>A0A2A6E0S3_9BACL</name>
<comment type="function">
    <text evidence="10">Confers DNA tethering and processivity to DNA polymerases and other proteins. Acts as a clamp, forming a ring around DNA (a reaction catalyzed by the clamp-loading complex) which diffuses in an ATP-independent manner freely and bidirectionally along dsDNA. Initially characterized for its ability to contact the catalytic subunit of DNA polymerase III (Pol III), a complex, multichain enzyme responsible for most of the replicative synthesis in bacteria; Pol III exhibits 3'-5' exonuclease proofreading activity. The beta chain is required for initiation of replication as well as for processivity of DNA replication.</text>
</comment>
<keyword evidence="6 10" id="KW-0548">Nucleotidyltransferase</keyword>
<reference evidence="14 15" key="1">
    <citation type="submission" date="2016-12" db="EMBL/GenBank/DDBJ databases">
        <title>Candidatus Reconcilibacillus cellulovorans genome.</title>
        <authorList>
            <person name="Kolinko S."/>
            <person name="Wu Y.-W."/>
            <person name="Tachea F."/>
            <person name="Denzel E."/>
            <person name="Hiras J."/>
            <person name="Baecker N."/>
            <person name="Chan L.J."/>
            <person name="Eichorst S.A."/>
            <person name="Frey D."/>
            <person name="Adams P.D."/>
            <person name="Pray T."/>
            <person name="Tanjore D."/>
            <person name="Petzold C.J."/>
            <person name="Gladden J.M."/>
            <person name="Simmons B.A."/>
            <person name="Singer S.W."/>
        </authorList>
    </citation>
    <scope>NUCLEOTIDE SEQUENCE [LARGE SCALE GENOMIC DNA]</scope>
    <source>
        <strain evidence="14">JTherm</strain>
    </source>
</reference>
<keyword evidence="9" id="KW-0238">DNA-binding</keyword>
<dbReference type="InterPro" id="IPR001001">
    <property type="entry name" value="DNA_polIII_beta"/>
</dbReference>
<dbReference type="PANTHER" id="PTHR30478:SF0">
    <property type="entry name" value="BETA SLIDING CLAMP"/>
    <property type="match status" value="1"/>
</dbReference>
<dbReference type="InterPro" id="IPR022635">
    <property type="entry name" value="DNA_polIII_beta_C"/>
</dbReference>
<keyword evidence="4 10" id="KW-0963">Cytoplasm</keyword>
<dbReference type="GO" id="GO:0003887">
    <property type="term" value="F:DNA-directed DNA polymerase activity"/>
    <property type="evidence" value="ECO:0007669"/>
    <property type="project" value="UniProtKB-UniRule"/>
</dbReference>
<dbReference type="PIRSF" id="PIRSF000804">
    <property type="entry name" value="DNA_pol_III_b"/>
    <property type="match status" value="1"/>
</dbReference>
<dbReference type="InterPro" id="IPR046938">
    <property type="entry name" value="DNA_clamp_sf"/>
</dbReference>
<dbReference type="GO" id="GO:0003677">
    <property type="term" value="F:DNA binding"/>
    <property type="evidence" value="ECO:0007669"/>
    <property type="project" value="UniProtKB-UniRule"/>
</dbReference>
<dbReference type="InterPro" id="IPR022634">
    <property type="entry name" value="DNA_polIII_beta_N"/>
</dbReference>
<evidence type="ECO:0000256" key="5">
    <source>
        <dbReference type="ARBA" id="ARBA00022679"/>
    </source>
</evidence>
<comment type="subunit">
    <text evidence="10">Forms a ring-shaped head-to-tail homodimer around DNA.</text>
</comment>
<keyword evidence="8 10" id="KW-0239">DNA-directed DNA polymerase</keyword>
<feature type="domain" description="DNA polymerase III beta sliding clamp N-terminal" evidence="11">
    <location>
        <begin position="1"/>
        <end position="127"/>
    </location>
</feature>
<dbReference type="EMBL" id="MOXJ01000015">
    <property type="protein sequence ID" value="PDO10416.1"/>
    <property type="molecule type" value="Genomic_DNA"/>
</dbReference>
<keyword evidence="7 10" id="KW-0235">DNA replication</keyword>
<dbReference type="Gene3D" id="3.70.10.10">
    <property type="match status" value="1"/>
</dbReference>
<dbReference type="Pfam" id="PF02767">
    <property type="entry name" value="DNA_pol3_beta_2"/>
    <property type="match status" value="1"/>
</dbReference>
<evidence type="ECO:0000313" key="15">
    <source>
        <dbReference type="Proteomes" id="UP000243688"/>
    </source>
</evidence>
<protein>
    <recommendedName>
        <fullName evidence="3 10">Beta sliding clamp</fullName>
    </recommendedName>
</protein>
<evidence type="ECO:0000256" key="2">
    <source>
        <dbReference type="ARBA" id="ARBA00010752"/>
    </source>
</evidence>
<evidence type="ECO:0000256" key="6">
    <source>
        <dbReference type="ARBA" id="ARBA00022695"/>
    </source>
</evidence>
<dbReference type="AlphaFoldDB" id="A0A2A6E0S3"/>